<proteinExistence type="predicted"/>
<name>A0ACC1NIS4_9HYPO</name>
<keyword evidence="2" id="KW-1185">Reference proteome</keyword>
<accession>A0ACC1NIS4</accession>
<gene>
    <name evidence="1" type="ORF">NQ176_g3521</name>
</gene>
<sequence>MAETIDTASELAGLAAFARQCSIALHKTVTSLKPRPRRVDNLVEETSALSEVLQSLADAARADSGMRIPALAIPLQRCATACQEFKQEIERFFSGSTDHQKTSFRDWAWLRYMGEDIHGFTRLLCGYKMTISIALANMNLANLDDRLANLDDHLANLVDRLEWVDDMQEPSPGENLDKYSGTDASLVAQIREERQSTENSLQICAELSHHINQVQIANMREKRSLPGTSTSKSTSLSARMTNDSLQECKDSLAYLAAKLANHEKQLSHKLMSSMEGTSDTPDIAPDIAELRDELKSTRQCMNMILSPSRQLEDKVYDESDVESVFSTASLSSSVSSRADLVSTAVLEWARLLLNDEVMGRLYPLAIFKVGEERFTRNFSRFLKGYSRGLSHEVSNEIQRQAMFFARHSANQTAMLVTRALKPEHAALAVDMAKFQQINEWLESRNTDTDRAEETIHDEADQSDINSEASGTDGPRFNSLEEVKEFMISAKAFISLRNELRSWLKVDEKEVEETQGSEIAERAEKSLSEQAQNTNYDILFSRGYIALIQNYVKHAVNNLAGQELSWWPLSQPEEYLKDGYTRGQHVYDDIPTPFAELLFPKLALNRPRPESTWSLIEGKAVLLHDTTLIRLVLSAFGASLAVPKSESTIDNAKGAGQEAEETRQKVEGRVAFESVRRSSSVNSKETELPNDSAGKEHKLIDGQALYVSVDTGRNESRARCINPGECDKETLCNIRKMYRKLSPKKWGQRNPIGIKFYRFNSFLYKNHCHIIDVHKDAERYPHHEDTDYTFMPRPWPSEIPFPSRELWYYFMRPDDCGTSTALNKMLPIKVVESSHSRMTAFGIFIEEGHSVIALCIPPLIIFLFTISATFCFAHARLAAGIAVVATADSVDDLPQLFDGVTVQGTNKVECDLDEVIVHEEKRREFPKESSYRSYFTLAQNGVSTQGDFHDWLHTPSMADSTEPSKRWVLSRSDRELRLVLQQIYNCTRTVTDRTWLVDIGDANGLQTLSPADLVKGYASMGMATKAPACLSRAPVSPSLESPGHVLGSCSFTSTTLHTGNPSRPWEYSGSRKPMVALGFDTAGYDLTGKHIPFGEYFDRECFCSAFNMDKKGEPCLTSDRLEITMERLWLNATCGPASLPENWMASLQVMGSEYNPLADCHWQQHFSDIPKEVTDLTEQCIDDSQLPPNGFVGCLGCQEAPSSPAFI</sequence>
<dbReference type="EMBL" id="JANJQO010000326">
    <property type="protein sequence ID" value="KAJ2978974.1"/>
    <property type="molecule type" value="Genomic_DNA"/>
</dbReference>
<evidence type="ECO:0000313" key="2">
    <source>
        <dbReference type="Proteomes" id="UP001143910"/>
    </source>
</evidence>
<organism evidence="1 2">
    <name type="scientific">Zarea fungicola</name>
    <dbReference type="NCBI Taxonomy" id="93591"/>
    <lineage>
        <taxon>Eukaryota</taxon>
        <taxon>Fungi</taxon>
        <taxon>Dikarya</taxon>
        <taxon>Ascomycota</taxon>
        <taxon>Pezizomycotina</taxon>
        <taxon>Sordariomycetes</taxon>
        <taxon>Hypocreomycetidae</taxon>
        <taxon>Hypocreales</taxon>
        <taxon>Cordycipitaceae</taxon>
        <taxon>Zarea</taxon>
    </lineage>
</organism>
<dbReference type="Proteomes" id="UP001143910">
    <property type="component" value="Unassembled WGS sequence"/>
</dbReference>
<protein>
    <submittedName>
        <fullName evidence="1">Uncharacterized protein</fullName>
    </submittedName>
</protein>
<evidence type="ECO:0000313" key="1">
    <source>
        <dbReference type="EMBL" id="KAJ2978974.1"/>
    </source>
</evidence>
<comment type="caution">
    <text evidence="1">The sequence shown here is derived from an EMBL/GenBank/DDBJ whole genome shotgun (WGS) entry which is preliminary data.</text>
</comment>
<reference evidence="1" key="1">
    <citation type="submission" date="2022-08" db="EMBL/GenBank/DDBJ databases">
        <title>Genome Sequence of Lecanicillium fungicola.</title>
        <authorList>
            <person name="Buettner E."/>
        </authorList>
    </citation>
    <scope>NUCLEOTIDE SEQUENCE</scope>
    <source>
        <strain evidence="1">Babe33</strain>
    </source>
</reference>